<feature type="chain" id="PRO_5047066914" description="TonB C-terminal domain-containing protein" evidence="1">
    <location>
        <begin position="27"/>
        <end position="234"/>
    </location>
</feature>
<evidence type="ECO:0000313" key="2">
    <source>
        <dbReference type="EMBL" id="MFC3149232.1"/>
    </source>
</evidence>
<organism evidence="2 3">
    <name type="scientific">Piscinibacterium candidicorallinum</name>
    <dbReference type="NCBI Taxonomy" id="1793872"/>
    <lineage>
        <taxon>Bacteria</taxon>
        <taxon>Pseudomonadati</taxon>
        <taxon>Pseudomonadota</taxon>
        <taxon>Betaproteobacteria</taxon>
        <taxon>Burkholderiales</taxon>
        <taxon>Piscinibacterium</taxon>
    </lineage>
</organism>
<dbReference type="Proteomes" id="UP001595556">
    <property type="component" value="Unassembled WGS sequence"/>
</dbReference>
<feature type="signal peptide" evidence="1">
    <location>
        <begin position="1"/>
        <end position="26"/>
    </location>
</feature>
<comment type="caution">
    <text evidence="2">The sequence shown here is derived from an EMBL/GenBank/DDBJ whole genome shotgun (WGS) entry which is preliminary data.</text>
</comment>
<name>A0ABV7HCY9_9BURK</name>
<evidence type="ECO:0000256" key="1">
    <source>
        <dbReference type="SAM" id="SignalP"/>
    </source>
</evidence>
<evidence type="ECO:0008006" key="4">
    <source>
        <dbReference type="Google" id="ProtNLM"/>
    </source>
</evidence>
<accession>A0ABV7HCY9</accession>
<gene>
    <name evidence="2" type="ORF">ACFOEN_16540</name>
</gene>
<reference evidence="3" key="1">
    <citation type="journal article" date="2019" name="Int. J. Syst. Evol. Microbiol.">
        <title>The Global Catalogue of Microorganisms (GCM) 10K type strain sequencing project: providing services to taxonomists for standard genome sequencing and annotation.</title>
        <authorList>
            <consortium name="The Broad Institute Genomics Platform"/>
            <consortium name="The Broad Institute Genome Sequencing Center for Infectious Disease"/>
            <person name="Wu L."/>
            <person name="Ma J."/>
        </authorList>
    </citation>
    <scope>NUCLEOTIDE SEQUENCE [LARGE SCALE GENOMIC DNA]</scope>
    <source>
        <strain evidence="3">KCTC 52168</strain>
    </source>
</reference>
<dbReference type="Gene3D" id="3.30.1150.10">
    <property type="match status" value="2"/>
</dbReference>
<proteinExistence type="predicted"/>
<keyword evidence="1" id="KW-0732">Signal</keyword>
<dbReference type="EMBL" id="JBHRTI010000010">
    <property type="protein sequence ID" value="MFC3149232.1"/>
    <property type="molecule type" value="Genomic_DNA"/>
</dbReference>
<evidence type="ECO:0000313" key="3">
    <source>
        <dbReference type="Proteomes" id="UP001595556"/>
    </source>
</evidence>
<sequence>MSAPVSRRLAMAAALCVWIAAPAVQAQLPELSHSFVRPVTFVPPELPADFGKQMAGTVFTLSLVVDPFGRVERIEALEPANPLLRKAIDEVARYWMFHPQVDRARCETEPGAGVIQLEFAAGESRPRMWMSVRADRPAAGEAMKLVGRPPVPEYPRSALQGGVAAQAYATAFKQADGSVADIKVRALVSRNAPPGRDWGFERSVRTAMAHYRFEPDPGAQPICFIVPFAFRIDR</sequence>
<keyword evidence="3" id="KW-1185">Reference proteome</keyword>
<protein>
    <recommendedName>
        <fullName evidence="4">TonB C-terminal domain-containing protein</fullName>
    </recommendedName>
</protein>
<dbReference type="RefSeq" id="WP_377305833.1">
    <property type="nucleotide sequence ID" value="NZ_CP180191.1"/>
</dbReference>